<dbReference type="PANTHER" id="PTHR30289">
    <property type="entry name" value="UNCHARACTERIZED PROTEIN YBCL-RELATED"/>
    <property type="match status" value="1"/>
</dbReference>
<dbReference type="CDD" id="cd00865">
    <property type="entry name" value="PEBP_bact_arch"/>
    <property type="match status" value="1"/>
</dbReference>
<dbReference type="InterPro" id="IPR005247">
    <property type="entry name" value="YbhB_YbcL/LppC-like"/>
</dbReference>
<gene>
    <name evidence="1" type="ORF">GRI97_16170</name>
</gene>
<dbReference type="AlphaFoldDB" id="A0A6I4TWX4"/>
<dbReference type="InterPro" id="IPR008914">
    <property type="entry name" value="PEBP"/>
</dbReference>
<dbReference type="NCBIfam" id="TIGR00481">
    <property type="entry name" value="YbhB/YbcL family Raf kinase inhibitor-like protein"/>
    <property type="match status" value="1"/>
</dbReference>
<accession>A0A6I4TWX4</accession>
<dbReference type="InterPro" id="IPR036610">
    <property type="entry name" value="PEBP-like_sf"/>
</dbReference>
<dbReference type="RefSeq" id="WP_161392267.1">
    <property type="nucleotide sequence ID" value="NZ_JBHSCP010000003.1"/>
</dbReference>
<dbReference type="SUPFAM" id="SSF49777">
    <property type="entry name" value="PEBP-like"/>
    <property type="match status" value="1"/>
</dbReference>
<evidence type="ECO:0000313" key="2">
    <source>
        <dbReference type="Proteomes" id="UP000469430"/>
    </source>
</evidence>
<comment type="caution">
    <text evidence="1">The sequence shown here is derived from an EMBL/GenBank/DDBJ whole genome shotgun (WGS) entry which is preliminary data.</text>
</comment>
<reference evidence="1 2" key="1">
    <citation type="submission" date="2019-12" db="EMBL/GenBank/DDBJ databases">
        <title>Genomic-based taxomic classification of the family Erythrobacteraceae.</title>
        <authorList>
            <person name="Xu L."/>
        </authorList>
    </citation>
    <scope>NUCLEOTIDE SEQUENCE [LARGE SCALE GENOMIC DNA]</scope>
    <source>
        <strain evidence="1 2">S36</strain>
    </source>
</reference>
<name>A0A6I4TWX4_9SPHN</name>
<dbReference type="Gene3D" id="3.90.280.10">
    <property type="entry name" value="PEBP-like"/>
    <property type="match status" value="1"/>
</dbReference>
<evidence type="ECO:0000313" key="1">
    <source>
        <dbReference type="EMBL" id="MXP00527.1"/>
    </source>
</evidence>
<dbReference type="Pfam" id="PF01161">
    <property type="entry name" value="PBP"/>
    <property type="match status" value="1"/>
</dbReference>
<dbReference type="EMBL" id="WTYJ01000004">
    <property type="protein sequence ID" value="MXP00527.1"/>
    <property type="molecule type" value="Genomic_DNA"/>
</dbReference>
<dbReference type="OrthoDB" id="9797506at2"/>
<sequence>MTADIPAWLANRIKPAGPASVSLAIVTLGNADIDEPDGFRLRSAAFADGGALDPCFTAQEEDAVAPPLEWTAPPAGAVEMVLVVEDMDTPSGDPFCHWLVWGLAAQKGQLLEGETPPRVGKNSFGNSEWALPDPAEGDAPRRYLFQLFAVDTPLALMPGAKKADVLKALEGHVVGTALLTASYAYEDLDEDWDDGDGE</sequence>
<proteinExistence type="predicted"/>
<dbReference type="Proteomes" id="UP000469430">
    <property type="component" value="Unassembled WGS sequence"/>
</dbReference>
<organism evidence="1 2">
    <name type="scientific">Croceibacterium xixiisoli</name>
    <dbReference type="NCBI Taxonomy" id="1476466"/>
    <lineage>
        <taxon>Bacteria</taxon>
        <taxon>Pseudomonadati</taxon>
        <taxon>Pseudomonadota</taxon>
        <taxon>Alphaproteobacteria</taxon>
        <taxon>Sphingomonadales</taxon>
        <taxon>Erythrobacteraceae</taxon>
        <taxon>Croceibacterium</taxon>
    </lineage>
</organism>
<keyword evidence="2" id="KW-1185">Reference proteome</keyword>
<protein>
    <submittedName>
        <fullName evidence="1">YbhB/YbcL family Raf kinase inhibitor-like protein</fullName>
    </submittedName>
</protein>
<dbReference type="PANTHER" id="PTHR30289:SF1">
    <property type="entry name" value="PEBP (PHOSPHATIDYLETHANOLAMINE-BINDING PROTEIN) FAMILY PROTEIN"/>
    <property type="match status" value="1"/>
</dbReference>